<accession>A0A4R4GJF5</accession>
<dbReference type="RefSeq" id="WP_132140655.1">
    <property type="nucleotide sequence ID" value="NZ_SLTU01000001.1"/>
</dbReference>
<organism evidence="1 2">
    <name type="scientific">Phocaeicola dorei</name>
    <dbReference type="NCBI Taxonomy" id="357276"/>
    <lineage>
        <taxon>Bacteria</taxon>
        <taxon>Pseudomonadati</taxon>
        <taxon>Bacteroidota</taxon>
        <taxon>Bacteroidia</taxon>
        <taxon>Bacteroidales</taxon>
        <taxon>Bacteroidaceae</taxon>
        <taxon>Phocaeicola</taxon>
    </lineage>
</organism>
<name>A0A4R4GJF5_9BACT</name>
<protein>
    <submittedName>
        <fullName evidence="1">Uncharacterized protein</fullName>
    </submittedName>
</protein>
<evidence type="ECO:0000313" key="2">
    <source>
        <dbReference type="Proteomes" id="UP000294527"/>
    </source>
</evidence>
<reference evidence="1 2" key="1">
    <citation type="journal article" date="2019" name="Nat. Microbiol.">
        <title>Genomic variation and strain-specific functional adaptation in the human gut microbiome during early life.</title>
        <authorList>
            <person name="Vatanen T."/>
            <person name="Plichta D.R."/>
            <person name="Somani J."/>
            <person name="Munch P.C."/>
            <person name="Arthur T.D."/>
            <person name="Hall A.B."/>
            <person name="Rudolf S."/>
            <person name="Oakeley E.J."/>
            <person name="Ke X."/>
            <person name="Young R.A."/>
            <person name="Haiser H.J."/>
            <person name="Kolde R."/>
            <person name="Yassour M."/>
            <person name="Luopajarvi K."/>
            <person name="Siljander H."/>
            <person name="Virtanen S.M."/>
            <person name="Ilonen J."/>
            <person name="Uibo R."/>
            <person name="Tillmann V."/>
            <person name="Mokurov S."/>
            <person name="Dorshakova N."/>
            <person name="Porter J.A."/>
            <person name="McHardy A.C."/>
            <person name="Lahdesmaki H."/>
            <person name="Vlamakis H."/>
            <person name="Huttenhower C."/>
            <person name="Knip M."/>
            <person name="Xavier R.J."/>
        </authorList>
    </citation>
    <scope>NUCLEOTIDE SEQUENCE [LARGE SCALE GENOMIC DNA]</scope>
    <source>
        <strain evidence="1 2">RJX1047</strain>
    </source>
</reference>
<dbReference type="PROSITE" id="PS51257">
    <property type="entry name" value="PROKAR_LIPOPROTEIN"/>
    <property type="match status" value="1"/>
</dbReference>
<dbReference type="Proteomes" id="UP000294527">
    <property type="component" value="Unassembled WGS sequence"/>
</dbReference>
<comment type="caution">
    <text evidence="1">The sequence shown here is derived from an EMBL/GenBank/DDBJ whole genome shotgun (WGS) entry which is preliminary data.</text>
</comment>
<sequence>MRNRFFLLTISILLFSCTDKDGDWDPMIWNNKNNIEVPQAGKSYIFMNYNYESFWVYAINGTENIIDNGQKYEDNCISIRIEKNIMTVTVFPNEGHQIRTISIGVSAGDIFDSFLLKQKGKEI</sequence>
<dbReference type="AlphaFoldDB" id="A0A4R4GJF5"/>
<dbReference type="EMBL" id="SLTU01000001">
    <property type="protein sequence ID" value="TDA76869.1"/>
    <property type="molecule type" value="Genomic_DNA"/>
</dbReference>
<evidence type="ECO:0000313" key="1">
    <source>
        <dbReference type="EMBL" id="TDA76869.1"/>
    </source>
</evidence>
<proteinExistence type="predicted"/>
<gene>
    <name evidence="1" type="ORF">E1I98_11160</name>
</gene>